<keyword evidence="7" id="KW-0539">Nucleus</keyword>
<dbReference type="GO" id="GO:0006355">
    <property type="term" value="P:regulation of DNA-templated transcription"/>
    <property type="evidence" value="ECO:0007669"/>
    <property type="project" value="InterPro"/>
</dbReference>
<comment type="subunit">
    <text evidence="8">Transcription repression requires formation of a complex with a corepressor protein of the Groucho/TLE family.</text>
</comment>
<keyword evidence="5" id="KW-0238">DNA-binding</keyword>
<dbReference type="InterPro" id="IPR003650">
    <property type="entry name" value="Orange_dom"/>
</dbReference>
<dbReference type="Gene3D" id="4.10.280.10">
    <property type="entry name" value="Helix-loop-helix DNA-binding domain"/>
    <property type="match status" value="1"/>
</dbReference>
<dbReference type="InterPro" id="IPR050370">
    <property type="entry name" value="HES_HEY"/>
</dbReference>
<dbReference type="GeneTree" id="ENSGT00940000165786"/>
<reference evidence="13" key="2">
    <citation type="journal article" date="2014" name="Nat. Commun.">
        <title>The cavefish genome reveals candidate genes for eye loss.</title>
        <authorList>
            <person name="McGaugh S.E."/>
            <person name="Gross J.B."/>
            <person name="Aken B."/>
            <person name="Blin M."/>
            <person name="Borowsky R."/>
            <person name="Chalopin D."/>
            <person name="Hinaux H."/>
            <person name="Jeffery W.R."/>
            <person name="Keene A."/>
            <person name="Ma L."/>
            <person name="Minx P."/>
            <person name="Murphy D."/>
            <person name="O'Quin K.E."/>
            <person name="Retaux S."/>
            <person name="Rohner N."/>
            <person name="Searle S.M."/>
            <person name="Stahl B.A."/>
            <person name="Tabin C."/>
            <person name="Volff J.N."/>
            <person name="Yoshizawa M."/>
            <person name="Warren W.C."/>
        </authorList>
    </citation>
    <scope>NUCLEOTIDE SEQUENCE [LARGE SCALE GENOMIC DNA]</scope>
    <source>
        <strain evidence="13">female</strain>
    </source>
</reference>
<sequence length="232" mass="26810">MATGIQDQQDMMRRVPKPLMEKRRRDRINHSLETLRLLLLESTCNEKLKNPKVEKAEILESVVNFLRAEQRLGSNHHPYQIKRGKRAHTDYEDEVGSPCKRQQNFQDGMRTCLLRVSNFIASKSQGESGDALENMRQKLQQNIHDHSSQSHLMSTSQLHHGSPRHLKRDSTPEITTPGQWSFTQGESPGFCKVLGQPQLSQRTVMYEPTHQMSPSTKQPLIVNDLVWRPWPQ</sequence>
<dbReference type="SUPFAM" id="SSF47459">
    <property type="entry name" value="HLH, helix-loop-helix DNA-binding domain"/>
    <property type="match status" value="1"/>
</dbReference>
<comment type="subcellular location">
    <subcellularLocation>
        <location evidence="1">Nucleus</location>
    </subcellularLocation>
</comment>
<dbReference type="Bgee" id="ENSAMXG00000033393">
    <property type="expression patterns" value="Expressed in embryo and 1 other cell type or tissue"/>
</dbReference>
<dbReference type="SMART" id="SM00353">
    <property type="entry name" value="HLH"/>
    <property type="match status" value="1"/>
</dbReference>
<dbReference type="Proteomes" id="UP000018467">
    <property type="component" value="Unassembled WGS sequence"/>
</dbReference>
<dbReference type="PROSITE" id="PS51054">
    <property type="entry name" value="ORANGE"/>
    <property type="match status" value="1"/>
</dbReference>
<evidence type="ECO:0000259" key="10">
    <source>
        <dbReference type="PROSITE" id="PS50888"/>
    </source>
</evidence>
<evidence type="ECO:0000259" key="11">
    <source>
        <dbReference type="PROSITE" id="PS51054"/>
    </source>
</evidence>
<dbReference type="PANTHER" id="PTHR10985">
    <property type="entry name" value="BASIC HELIX-LOOP-HELIX TRANSCRIPTION FACTOR, HES-RELATED"/>
    <property type="match status" value="1"/>
</dbReference>
<evidence type="ECO:0000313" key="12">
    <source>
        <dbReference type="Ensembl" id="ENSAMXP00000034907.1"/>
    </source>
</evidence>
<evidence type="ECO:0000256" key="1">
    <source>
        <dbReference type="ARBA" id="ARBA00004123"/>
    </source>
</evidence>
<evidence type="ECO:0000256" key="4">
    <source>
        <dbReference type="ARBA" id="ARBA00023015"/>
    </source>
</evidence>
<dbReference type="PROSITE" id="PS50888">
    <property type="entry name" value="BHLH"/>
    <property type="match status" value="1"/>
</dbReference>
<dbReference type="GO" id="GO:0003677">
    <property type="term" value="F:DNA binding"/>
    <property type="evidence" value="ECO:0007669"/>
    <property type="project" value="UniProtKB-KW"/>
</dbReference>
<evidence type="ECO:0000256" key="5">
    <source>
        <dbReference type="ARBA" id="ARBA00023125"/>
    </source>
</evidence>
<evidence type="ECO:0000256" key="3">
    <source>
        <dbReference type="ARBA" id="ARBA00022491"/>
    </source>
</evidence>
<protein>
    <submittedName>
        <fullName evidence="12">Hairy-related 5</fullName>
    </submittedName>
</protein>
<evidence type="ECO:0000313" key="13">
    <source>
        <dbReference type="Proteomes" id="UP000018467"/>
    </source>
</evidence>
<keyword evidence="13" id="KW-1185">Reference proteome</keyword>
<reference evidence="12" key="3">
    <citation type="submission" date="2025-08" db="UniProtKB">
        <authorList>
            <consortium name="Ensembl"/>
        </authorList>
    </citation>
    <scope>IDENTIFICATION</scope>
</reference>
<name>A0A3B1IXT5_ASTMX</name>
<keyword evidence="6" id="KW-0804">Transcription</keyword>
<evidence type="ECO:0000256" key="9">
    <source>
        <dbReference type="SAM" id="MobiDB-lite"/>
    </source>
</evidence>
<feature type="compositionally biased region" description="Polar residues" evidence="9">
    <location>
        <begin position="149"/>
        <end position="159"/>
    </location>
</feature>
<keyword evidence="3" id="KW-0678">Repressor</keyword>
<keyword evidence="2" id="KW-0217">Developmental protein</keyword>
<evidence type="ECO:0000256" key="2">
    <source>
        <dbReference type="ARBA" id="ARBA00022473"/>
    </source>
</evidence>
<dbReference type="InParanoid" id="A0A3B1IXT5"/>
<keyword evidence="4" id="KW-0805">Transcription regulation</keyword>
<proteinExistence type="predicted"/>
<dbReference type="Pfam" id="PF00010">
    <property type="entry name" value="HLH"/>
    <property type="match status" value="1"/>
</dbReference>
<dbReference type="Ensembl" id="ENSAMXT00000038169.1">
    <property type="protein sequence ID" value="ENSAMXP00000034907.1"/>
    <property type="gene ID" value="ENSAMXG00000033393.1"/>
</dbReference>
<feature type="domain" description="BHLH" evidence="10">
    <location>
        <begin position="12"/>
        <end position="69"/>
    </location>
</feature>
<dbReference type="GO" id="GO:0046983">
    <property type="term" value="F:protein dimerization activity"/>
    <property type="evidence" value="ECO:0007669"/>
    <property type="project" value="InterPro"/>
</dbReference>
<evidence type="ECO:0000256" key="8">
    <source>
        <dbReference type="ARBA" id="ARBA00023791"/>
    </source>
</evidence>
<reference evidence="13" key="1">
    <citation type="submission" date="2013-03" db="EMBL/GenBank/DDBJ databases">
        <authorList>
            <person name="Jeffery W."/>
            <person name="Warren W."/>
            <person name="Wilson R.K."/>
        </authorList>
    </citation>
    <scope>NUCLEOTIDE SEQUENCE</scope>
    <source>
        <strain evidence="13">female</strain>
    </source>
</reference>
<dbReference type="InterPro" id="IPR036638">
    <property type="entry name" value="HLH_DNA-bd_sf"/>
</dbReference>
<dbReference type="InterPro" id="IPR011598">
    <property type="entry name" value="bHLH_dom"/>
</dbReference>
<reference evidence="12" key="4">
    <citation type="submission" date="2025-09" db="UniProtKB">
        <authorList>
            <consortium name="Ensembl"/>
        </authorList>
    </citation>
    <scope>IDENTIFICATION</scope>
</reference>
<feature type="region of interest" description="Disordered" evidence="9">
    <location>
        <begin position="142"/>
        <end position="175"/>
    </location>
</feature>
<dbReference type="AlphaFoldDB" id="A0A3B1IXT5"/>
<dbReference type="GO" id="GO:0005634">
    <property type="term" value="C:nucleus"/>
    <property type="evidence" value="ECO:0007669"/>
    <property type="project" value="UniProtKB-SubCell"/>
</dbReference>
<feature type="domain" description="Orange" evidence="11">
    <location>
        <begin position="105"/>
        <end position="138"/>
    </location>
</feature>
<evidence type="ECO:0000256" key="6">
    <source>
        <dbReference type="ARBA" id="ARBA00023163"/>
    </source>
</evidence>
<evidence type="ECO:0000256" key="7">
    <source>
        <dbReference type="ARBA" id="ARBA00023242"/>
    </source>
</evidence>
<organism evidence="12 13">
    <name type="scientific">Astyanax mexicanus</name>
    <name type="common">Blind cave fish</name>
    <name type="synonym">Astyanax fasciatus mexicanus</name>
    <dbReference type="NCBI Taxonomy" id="7994"/>
    <lineage>
        <taxon>Eukaryota</taxon>
        <taxon>Metazoa</taxon>
        <taxon>Chordata</taxon>
        <taxon>Craniata</taxon>
        <taxon>Vertebrata</taxon>
        <taxon>Euteleostomi</taxon>
        <taxon>Actinopterygii</taxon>
        <taxon>Neopterygii</taxon>
        <taxon>Teleostei</taxon>
        <taxon>Ostariophysi</taxon>
        <taxon>Characiformes</taxon>
        <taxon>Characoidei</taxon>
        <taxon>Acestrorhamphidae</taxon>
        <taxon>Acestrorhamphinae</taxon>
        <taxon>Astyanax</taxon>
    </lineage>
</organism>
<dbReference type="FunFam" id="4.10.280.10:FF:000063">
    <property type="entry name" value="transcription factor HES-7 isoform X1"/>
    <property type="match status" value="1"/>
</dbReference>
<accession>A0A3B1IXT5</accession>